<evidence type="ECO:0000313" key="1">
    <source>
        <dbReference type="EMBL" id="MFB9735233.1"/>
    </source>
</evidence>
<keyword evidence="2" id="KW-1185">Reference proteome</keyword>
<organism evidence="1 2">
    <name type="scientific">Streptomyces thermocoprophilus</name>
    <dbReference type="NCBI Taxonomy" id="78356"/>
    <lineage>
        <taxon>Bacteria</taxon>
        <taxon>Bacillati</taxon>
        <taxon>Actinomycetota</taxon>
        <taxon>Actinomycetes</taxon>
        <taxon>Kitasatosporales</taxon>
        <taxon>Streptomycetaceae</taxon>
        <taxon>Streptomyces</taxon>
    </lineage>
</organism>
<dbReference type="Proteomes" id="UP001589703">
    <property type="component" value="Unassembled WGS sequence"/>
</dbReference>
<reference evidence="1 2" key="1">
    <citation type="submission" date="2024-09" db="EMBL/GenBank/DDBJ databases">
        <authorList>
            <person name="Sun Q."/>
            <person name="Mori K."/>
        </authorList>
    </citation>
    <scope>NUCLEOTIDE SEQUENCE [LARGE SCALE GENOMIC DNA]</scope>
    <source>
        <strain evidence="1 2">JCM 10918</strain>
    </source>
</reference>
<comment type="caution">
    <text evidence="1">The sequence shown here is derived from an EMBL/GenBank/DDBJ whole genome shotgun (WGS) entry which is preliminary data.</text>
</comment>
<dbReference type="EMBL" id="JBHMAR010000007">
    <property type="protein sequence ID" value="MFB9735233.1"/>
    <property type="molecule type" value="Genomic_DNA"/>
</dbReference>
<dbReference type="RefSeq" id="WP_385858555.1">
    <property type="nucleotide sequence ID" value="NZ_JBHMAR010000007.1"/>
</dbReference>
<protein>
    <submittedName>
        <fullName evidence="1">Uncharacterized protein</fullName>
    </submittedName>
</protein>
<proteinExistence type="predicted"/>
<gene>
    <name evidence="1" type="ORF">ACFFRO_08815</name>
</gene>
<evidence type="ECO:0000313" key="2">
    <source>
        <dbReference type="Proteomes" id="UP001589703"/>
    </source>
</evidence>
<sequence length="112" mass="12604">MPRAQLHAYVSPSSPEQEDTFNKWIDESHIPQVVERIPGIIGGFRYRLSEVQLVSAADLPARRYLPIYELDTHDLPTLAHRLAQALGDGTLDITDAIDMNLLGPVLHFYEPV</sequence>
<name>A0ABV5VBM2_9ACTN</name>
<accession>A0ABV5VBM2</accession>